<dbReference type="Proteomes" id="UP000187455">
    <property type="component" value="Unassembled WGS sequence"/>
</dbReference>
<accession>A0A1R0GTE9</accession>
<name>A0A1R0GTE9_9FUNG</name>
<dbReference type="AlphaFoldDB" id="A0A1R0GTE9"/>
<keyword evidence="2" id="KW-1185">Reference proteome</keyword>
<protein>
    <submittedName>
        <fullName evidence="1">Uncharacterized protein</fullName>
    </submittedName>
</protein>
<gene>
    <name evidence="1" type="ORF">AYI68_g5741</name>
</gene>
<proteinExistence type="predicted"/>
<dbReference type="EMBL" id="LSSL01003711">
    <property type="protein sequence ID" value="OLY80166.1"/>
    <property type="molecule type" value="Genomic_DNA"/>
</dbReference>
<sequence length="200" mass="22460">MLVPRIHEFQDILVAAAPGRGAPGPIQIKRLAASFRQFAIRFEINVLRKPAAVPGNRDDLVLVDIEPALQNLRRLAQIVSLQIGQHNMHLARMDPPAVAFLLIPFIRIPRFALLFAIRKLAFRPVDCWSQPMFLLNRTAFQKTQIDIWLIRPVEIHRAHTCSPDSLARSNTPGESPGCQSPYRGKSAYCSCLDFASFAQV</sequence>
<comment type="caution">
    <text evidence="1">The sequence shown here is derived from an EMBL/GenBank/DDBJ whole genome shotgun (WGS) entry which is preliminary data.</text>
</comment>
<reference evidence="1 2" key="1">
    <citation type="journal article" date="2016" name="Mol. Biol. Evol.">
        <title>Genome-Wide Survey of Gut Fungi (Harpellales) Reveals the First Horizontally Transferred Ubiquitin Gene from a Mosquito Host.</title>
        <authorList>
            <person name="Wang Y."/>
            <person name="White M.M."/>
            <person name="Kvist S."/>
            <person name="Moncalvo J.M."/>
        </authorList>
    </citation>
    <scope>NUCLEOTIDE SEQUENCE [LARGE SCALE GENOMIC DNA]</scope>
    <source>
        <strain evidence="1 2">ALG-7-W6</strain>
    </source>
</reference>
<evidence type="ECO:0000313" key="2">
    <source>
        <dbReference type="Proteomes" id="UP000187455"/>
    </source>
</evidence>
<evidence type="ECO:0000313" key="1">
    <source>
        <dbReference type="EMBL" id="OLY80166.1"/>
    </source>
</evidence>
<organism evidence="1 2">
    <name type="scientific">Smittium mucronatum</name>
    <dbReference type="NCBI Taxonomy" id="133383"/>
    <lineage>
        <taxon>Eukaryota</taxon>
        <taxon>Fungi</taxon>
        <taxon>Fungi incertae sedis</taxon>
        <taxon>Zoopagomycota</taxon>
        <taxon>Kickxellomycotina</taxon>
        <taxon>Harpellomycetes</taxon>
        <taxon>Harpellales</taxon>
        <taxon>Legeriomycetaceae</taxon>
        <taxon>Smittium</taxon>
    </lineage>
</organism>